<evidence type="ECO:0000256" key="19">
    <source>
        <dbReference type="PROSITE-ProRule" id="PRU10141"/>
    </source>
</evidence>
<keyword evidence="13" id="KW-0675">Receptor</keyword>
<keyword evidence="14" id="KW-0325">Glycoprotein</keyword>
<dbReference type="InterPro" id="IPR000719">
    <property type="entry name" value="Prot_kinase_dom"/>
</dbReference>
<dbReference type="Pfam" id="PF00024">
    <property type="entry name" value="PAN_1"/>
    <property type="match status" value="1"/>
</dbReference>
<dbReference type="GO" id="GO:0106310">
    <property type="term" value="F:protein serine kinase activity"/>
    <property type="evidence" value="ECO:0007669"/>
    <property type="project" value="RHEA"/>
</dbReference>
<keyword evidence="8 17" id="KW-0418">Kinase</keyword>
<dbReference type="FunFam" id="2.90.10.10:FF:000015">
    <property type="entry name" value="Serine/threonine-protein kinase"/>
    <property type="match status" value="1"/>
</dbReference>
<feature type="domain" description="Protein kinase" evidence="21">
    <location>
        <begin position="530"/>
        <end position="807"/>
    </location>
</feature>
<feature type="domain" description="Bulb-type lectin" evidence="23">
    <location>
        <begin position="38"/>
        <end position="166"/>
    </location>
</feature>
<evidence type="ECO:0000256" key="10">
    <source>
        <dbReference type="ARBA" id="ARBA00022989"/>
    </source>
</evidence>
<dbReference type="STRING" id="85681.V4STW6"/>
<proteinExistence type="inferred from homology"/>
<keyword evidence="12" id="KW-1015">Disulfide bond</keyword>
<evidence type="ECO:0000256" key="8">
    <source>
        <dbReference type="ARBA" id="ARBA00022777"/>
    </source>
</evidence>
<evidence type="ECO:0000256" key="18">
    <source>
        <dbReference type="PROSITE-ProRule" id="PRU00076"/>
    </source>
</evidence>
<dbReference type="Pfam" id="PF00069">
    <property type="entry name" value="Pkinase"/>
    <property type="match status" value="1"/>
</dbReference>
<accession>V4STW6</accession>
<feature type="transmembrane region" description="Helical" evidence="20">
    <location>
        <begin position="473"/>
        <end position="496"/>
    </location>
</feature>
<evidence type="ECO:0000256" key="1">
    <source>
        <dbReference type="ARBA" id="ARBA00004479"/>
    </source>
</evidence>
<dbReference type="FunFam" id="2.90.10.10:FF:000007">
    <property type="entry name" value="Serine/threonine-protein kinase"/>
    <property type="match status" value="1"/>
</dbReference>
<dbReference type="GO" id="GO:0048544">
    <property type="term" value="P:recognition of pollen"/>
    <property type="evidence" value="ECO:0007669"/>
    <property type="project" value="InterPro"/>
</dbReference>
<evidence type="ECO:0000256" key="3">
    <source>
        <dbReference type="ARBA" id="ARBA00022536"/>
    </source>
</evidence>
<evidence type="ECO:0000256" key="15">
    <source>
        <dbReference type="ARBA" id="ARBA00047899"/>
    </source>
</evidence>
<dbReference type="CDD" id="cd01098">
    <property type="entry name" value="PAN_AP_plant"/>
    <property type="match status" value="1"/>
</dbReference>
<keyword evidence="10 20" id="KW-1133">Transmembrane helix</keyword>
<dbReference type="Pfam" id="PF00954">
    <property type="entry name" value="S_locus_glycop"/>
    <property type="match status" value="1"/>
</dbReference>
<evidence type="ECO:0000256" key="5">
    <source>
        <dbReference type="ARBA" id="ARBA00022692"/>
    </source>
</evidence>
<dbReference type="SUPFAM" id="SSF51110">
    <property type="entry name" value="alpha-D-mannose-specific plant lectins"/>
    <property type="match status" value="1"/>
</dbReference>
<feature type="binding site" evidence="19">
    <location>
        <position position="558"/>
    </location>
    <ligand>
        <name>ATP</name>
        <dbReference type="ChEBI" id="CHEBI:30616"/>
    </ligand>
</feature>
<dbReference type="PROSITE" id="PS00107">
    <property type="entry name" value="PROTEIN_KINASE_ATP"/>
    <property type="match status" value="1"/>
</dbReference>
<dbReference type="CDD" id="cd00028">
    <property type="entry name" value="B_lectin"/>
    <property type="match status" value="1"/>
</dbReference>
<dbReference type="Gene3D" id="2.90.10.10">
    <property type="entry name" value="Bulb-type lectin domain"/>
    <property type="match status" value="1"/>
</dbReference>
<keyword evidence="9 17" id="KW-0067">ATP-binding</keyword>
<dbReference type="GO" id="GO:0016020">
    <property type="term" value="C:membrane"/>
    <property type="evidence" value="ECO:0007669"/>
    <property type="project" value="UniProtKB-SubCell"/>
</dbReference>
<evidence type="ECO:0000256" key="13">
    <source>
        <dbReference type="ARBA" id="ARBA00023170"/>
    </source>
</evidence>
<evidence type="ECO:0000259" key="22">
    <source>
        <dbReference type="PROSITE" id="PS50026"/>
    </source>
</evidence>
<evidence type="ECO:0000259" key="21">
    <source>
        <dbReference type="PROSITE" id="PS50011"/>
    </source>
</evidence>
<reference evidence="25 26" key="1">
    <citation type="submission" date="2013-10" db="EMBL/GenBank/DDBJ databases">
        <authorList>
            <consortium name="International Citrus Genome Consortium"/>
            <person name="Jenkins J."/>
            <person name="Schmutz J."/>
            <person name="Prochnik S."/>
            <person name="Rokhsar D."/>
            <person name="Gmitter F."/>
            <person name="Ollitrault P."/>
            <person name="Machado M."/>
            <person name="Talon M."/>
            <person name="Wincker P."/>
            <person name="Jaillon O."/>
            <person name="Morgante M."/>
        </authorList>
    </citation>
    <scope>NUCLEOTIDE SEQUENCE</scope>
    <source>
        <strain evidence="26">cv. Clemenules</strain>
    </source>
</reference>
<keyword evidence="26" id="KW-1185">Reference proteome</keyword>
<dbReference type="InterPro" id="IPR003609">
    <property type="entry name" value="Pan_app"/>
</dbReference>
<evidence type="ECO:0000256" key="6">
    <source>
        <dbReference type="ARBA" id="ARBA00022729"/>
    </source>
</evidence>
<dbReference type="PANTHER" id="PTHR47974">
    <property type="entry name" value="OS07G0415500 PROTEIN"/>
    <property type="match status" value="1"/>
</dbReference>
<comment type="similarity">
    <text evidence="17">Belongs to the protein kinase superfamily. Ser/Thr protein kinase family.</text>
</comment>
<comment type="subcellular location">
    <subcellularLocation>
        <location evidence="1">Membrane</location>
        <topology evidence="1">Single-pass type I membrane protein</topology>
    </subcellularLocation>
</comment>
<feature type="domain" description="Apple" evidence="24">
    <location>
        <begin position="341"/>
        <end position="429"/>
    </location>
</feature>
<dbReference type="PROSITE" id="PS50011">
    <property type="entry name" value="PROTEIN_KINASE_DOM"/>
    <property type="match status" value="1"/>
</dbReference>
<dbReference type="InterPro" id="IPR001480">
    <property type="entry name" value="Bulb-type_lectin_dom"/>
</dbReference>
<dbReference type="SMART" id="SM00220">
    <property type="entry name" value="S_TKc"/>
    <property type="match status" value="1"/>
</dbReference>
<dbReference type="InterPro" id="IPR036426">
    <property type="entry name" value="Bulb-type_lectin_dom_sf"/>
</dbReference>
<dbReference type="SMART" id="SM00473">
    <property type="entry name" value="PAN_AP"/>
    <property type="match status" value="1"/>
</dbReference>
<evidence type="ECO:0000256" key="2">
    <source>
        <dbReference type="ARBA" id="ARBA00022527"/>
    </source>
</evidence>
<name>V4STW6_CITCL</name>
<sequence length="826" mass="92860">MLCNMLSVGETGMESEAASRNRLSSLLQRPKLAFFFCFQTSKSQNLLPRGSSLSVEDNTGVLTSPDKTFSCGFYGLGGNAYLFSIWFTHSRDRTVVWTANRDRPVNGQGSRASLRRNGAMVLTDVDGRVIWMTNTTSTGADRAELLDPGNLVLKDRHGKILWQSFDFPTDTLLPNQVFRKSTKLISGVGNGTYASGYFSLYFDNDNVLRLMYDGPEISSVYWPDPDLNVFQNGRTNYNSSRIAVLDNFGSFSSSDELKFSATDMGFGIKRRLTMDYDGNLRLYSLNTVTGLWMISWQALMRPCKVHGVCGKNGICTYTPEPKCSCPPGYEATEPGDWSKGCKPKFNRTSSSSLTDVKFVKVPKVDFYGFDLNFSEHVSKEACMKLCLDDFRCSGFSYRLTGERVCFTKSELFNGYKAPNFPGDMYLKLPVTVEALEPAILNGNNPACQSNKSEILVGSPSMYYRNTKRAKWSYFYWFALAIGAIEVLFIVSGWWLLFRRQGIPSSLEDGYRALSSQFKRFSYAELKNSTNSFKEELGKGGSGAVYKGVLTDERAVAVKRLGDLHQGEEVFWAEVSTIGKIYHMNLVRMWGFCTEGMHRLLVYEYVENQSLDKHLFSSNFLGWKERFKVALGTAKGLAYLHHECLEWVIHCDVKPENILLDSEFEPKIADFGLAKLSQRGSNSSQFSRIRGTKGYMAPEWASNLPITSKVDVFSYGVVILEMLKGIRLSNWVVEDSEGQEAELTGFIREVKEKILCGKQARIEEIVDPRLKGSFNKNQAATLFRIGISCADEDRNKRPTMDSVVQSLLECETESEIHITGVFSGSHD</sequence>
<evidence type="ECO:0000259" key="23">
    <source>
        <dbReference type="PROSITE" id="PS50927"/>
    </source>
</evidence>
<evidence type="ECO:0000313" key="25">
    <source>
        <dbReference type="EMBL" id="ESR42440.1"/>
    </source>
</evidence>
<keyword evidence="2 17" id="KW-0723">Serine/threonine-protein kinase</keyword>
<dbReference type="Gramene" id="ESR42440">
    <property type="protein sequence ID" value="ESR42440"/>
    <property type="gene ID" value="CICLE_v10013547mg"/>
</dbReference>
<dbReference type="PANTHER" id="PTHR47974:SF4">
    <property type="entry name" value="RECEPTOR-LIKE SERINE_THREONINE-PROTEIN KINASE"/>
    <property type="match status" value="1"/>
</dbReference>
<evidence type="ECO:0000256" key="11">
    <source>
        <dbReference type="ARBA" id="ARBA00023136"/>
    </source>
</evidence>
<evidence type="ECO:0000256" key="7">
    <source>
        <dbReference type="ARBA" id="ARBA00022741"/>
    </source>
</evidence>
<keyword evidence="5 20" id="KW-0812">Transmembrane</keyword>
<dbReference type="PROSITE" id="PS00108">
    <property type="entry name" value="PROTEIN_KINASE_ST"/>
    <property type="match status" value="1"/>
</dbReference>
<dbReference type="InterPro" id="IPR017441">
    <property type="entry name" value="Protein_kinase_ATP_BS"/>
</dbReference>
<feature type="domain" description="EGF-like" evidence="22">
    <location>
        <begin position="299"/>
        <end position="335"/>
    </location>
</feature>
<keyword evidence="4 17" id="KW-0808">Transferase</keyword>
<dbReference type="EC" id="2.7.11.1" evidence="17"/>
<keyword evidence="7 17" id="KW-0547">Nucleotide-binding</keyword>
<evidence type="ECO:0000256" key="20">
    <source>
        <dbReference type="SAM" id="Phobius"/>
    </source>
</evidence>
<evidence type="ECO:0000256" key="4">
    <source>
        <dbReference type="ARBA" id="ARBA00022679"/>
    </source>
</evidence>
<dbReference type="InterPro" id="IPR000742">
    <property type="entry name" value="EGF"/>
</dbReference>
<organism evidence="25 26">
    <name type="scientific">Citrus clementina</name>
    <name type="common">Clementine</name>
    <name type="synonym">Citrus deliciosa x Citrus sinensis</name>
    <dbReference type="NCBI Taxonomy" id="85681"/>
    <lineage>
        <taxon>Eukaryota</taxon>
        <taxon>Viridiplantae</taxon>
        <taxon>Streptophyta</taxon>
        <taxon>Embryophyta</taxon>
        <taxon>Tracheophyta</taxon>
        <taxon>Spermatophyta</taxon>
        <taxon>Magnoliopsida</taxon>
        <taxon>eudicotyledons</taxon>
        <taxon>Gunneridae</taxon>
        <taxon>Pentapetalae</taxon>
        <taxon>rosids</taxon>
        <taxon>malvids</taxon>
        <taxon>Sapindales</taxon>
        <taxon>Rutaceae</taxon>
        <taxon>Aurantioideae</taxon>
        <taxon>Citrus</taxon>
    </lineage>
</organism>
<keyword evidence="3 18" id="KW-0245">EGF-like domain</keyword>
<evidence type="ECO:0000256" key="12">
    <source>
        <dbReference type="ARBA" id="ARBA00023157"/>
    </source>
</evidence>
<comment type="catalytic activity">
    <reaction evidence="16 17">
        <text>L-seryl-[protein] + ATP = O-phospho-L-seryl-[protein] + ADP + H(+)</text>
        <dbReference type="Rhea" id="RHEA:17989"/>
        <dbReference type="Rhea" id="RHEA-COMP:9863"/>
        <dbReference type="Rhea" id="RHEA-COMP:11604"/>
        <dbReference type="ChEBI" id="CHEBI:15378"/>
        <dbReference type="ChEBI" id="CHEBI:29999"/>
        <dbReference type="ChEBI" id="CHEBI:30616"/>
        <dbReference type="ChEBI" id="CHEBI:83421"/>
        <dbReference type="ChEBI" id="CHEBI:456216"/>
        <dbReference type="EC" id="2.7.11.1"/>
    </reaction>
</comment>
<keyword evidence="6" id="KW-0732">Signal</keyword>
<dbReference type="FunFam" id="1.10.510.10:FF:000302">
    <property type="entry name" value="Serine/threonine-protein kinase"/>
    <property type="match status" value="1"/>
</dbReference>
<dbReference type="InterPro" id="IPR000858">
    <property type="entry name" value="S_locus_glycoprot_dom"/>
</dbReference>
<dbReference type="Pfam" id="PF01453">
    <property type="entry name" value="B_lectin"/>
    <property type="match status" value="1"/>
</dbReference>
<dbReference type="SUPFAM" id="SSF56112">
    <property type="entry name" value="Protein kinase-like (PK-like)"/>
    <property type="match status" value="1"/>
</dbReference>
<dbReference type="InterPro" id="IPR011009">
    <property type="entry name" value="Kinase-like_dom_sf"/>
</dbReference>
<dbReference type="FunFam" id="3.30.200.20:FF:000059">
    <property type="entry name" value="S-receptor-like serine/threonine-protein kinase"/>
    <property type="match status" value="1"/>
</dbReference>
<evidence type="ECO:0000256" key="14">
    <source>
        <dbReference type="ARBA" id="ARBA00023180"/>
    </source>
</evidence>
<evidence type="ECO:0000313" key="26">
    <source>
        <dbReference type="Proteomes" id="UP000030687"/>
    </source>
</evidence>
<dbReference type="InterPro" id="IPR024171">
    <property type="entry name" value="SRK-like_kinase"/>
</dbReference>
<keyword evidence="11 20" id="KW-0472">Membrane</keyword>
<dbReference type="eggNOG" id="ENOG502QRH4">
    <property type="taxonomic scope" value="Eukaryota"/>
</dbReference>
<dbReference type="EMBL" id="KI536861">
    <property type="protein sequence ID" value="ESR42440.1"/>
    <property type="molecule type" value="Genomic_DNA"/>
</dbReference>
<evidence type="ECO:0000256" key="17">
    <source>
        <dbReference type="PIRNR" id="PIRNR000641"/>
    </source>
</evidence>
<dbReference type="Proteomes" id="UP000030687">
    <property type="component" value="Unassembled WGS sequence"/>
</dbReference>
<dbReference type="Gene3D" id="3.30.200.20">
    <property type="entry name" value="Phosphorylase Kinase, domain 1"/>
    <property type="match status" value="1"/>
</dbReference>
<evidence type="ECO:0000256" key="9">
    <source>
        <dbReference type="ARBA" id="ARBA00022840"/>
    </source>
</evidence>
<protein>
    <recommendedName>
        <fullName evidence="17">Receptor-like serine/threonine-protein kinase</fullName>
        <ecNumber evidence="17">2.7.11.1</ecNumber>
    </recommendedName>
</protein>
<dbReference type="PROSITE" id="PS50026">
    <property type="entry name" value="EGF_3"/>
    <property type="match status" value="1"/>
</dbReference>
<dbReference type="SMART" id="SM00108">
    <property type="entry name" value="B_lectin"/>
    <property type="match status" value="1"/>
</dbReference>
<dbReference type="InParanoid" id="V4STW6"/>
<comment type="caution">
    <text evidence="18">Lacks conserved residue(s) required for the propagation of feature annotation.</text>
</comment>
<evidence type="ECO:0000259" key="24">
    <source>
        <dbReference type="PROSITE" id="PS50948"/>
    </source>
</evidence>
<dbReference type="PROSITE" id="PS50927">
    <property type="entry name" value="BULB_LECTIN"/>
    <property type="match status" value="1"/>
</dbReference>
<dbReference type="GO" id="GO:0005524">
    <property type="term" value="F:ATP binding"/>
    <property type="evidence" value="ECO:0007669"/>
    <property type="project" value="UniProtKB-UniRule"/>
</dbReference>
<dbReference type="CDD" id="cd00053">
    <property type="entry name" value="EGF"/>
    <property type="match status" value="1"/>
</dbReference>
<dbReference type="KEGG" id="cic:CICLE_v10013547mg"/>
<dbReference type="InterPro" id="IPR008271">
    <property type="entry name" value="Ser/Thr_kinase_AS"/>
</dbReference>
<dbReference type="OMA" id="EACRDIC"/>
<gene>
    <name evidence="25" type="ORF">CICLE_v10013547mg</name>
</gene>
<dbReference type="CDD" id="cd14066">
    <property type="entry name" value="STKc_IRAK"/>
    <property type="match status" value="1"/>
</dbReference>
<comment type="catalytic activity">
    <reaction evidence="15 17">
        <text>L-threonyl-[protein] + ATP = O-phospho-L-threonyl-[protein] + ADP + H(+)</text>
        <dbReference type="Rhea" id="RHEA:46608"/>
        <dbReference type="Rhea" id="RHEA-COMP:11060"/>
        <dbReference type="Rhea" id="RHEA-COMP:11605"/>
        <dbReference type="ChEBI" id="CHEBI:15378"/>
        <dbReference type="ChEBI" id="CHEBI:30013"/>
        <dbReference type="ChEBI" id="CHEBI:30616"/>
        <dbReference type="ChEBI" id="CHEBI:61977"/>
        <dbReference type="ChEBI" id="CHEBI:456216"/>
        <dbReference type="EC" id="2.7.11.1"/>
    </reaction>
</comment>
<dbReference type="Gene3D" id="1.10.510.10">
    <property type="entry name" value="Transferase(Phosphotransferase) domain 1"/>
    <property type="match status" value="1"/>
</dbReference>
<evidence type="ECO:0000256" key="16">
    <source>
        <dbReference type="ARBA" id="ARBA00048679"/>
    </source>
</evidence>
<dbReference type="PIRSF" id="PIRSF000641">
    <property type="entry name" value="SRK"/>
    <property type="match status" value="1"/>
</dbReference>
<dbReference type="GO" id="GO:0004674">
    <property type="term" value="F:protein serine/threonine kinase activity"/>
    <property type="evidence" value="ECO:0007669"/>
    <property type="project" value="UniProtKB-KW"/>
</dbReference>
<dbReference type="AlphaFoldDB" id="V4STW6"/>
<dbReference type="PROSITE" id="PS50948">
    <property type="entry name" value="PAN"/>
    <property type="match status" value="1"/>
</dbReference>